<evidence type="ECO:0000313" key="13">
    <source>
        <dbReference type="Proteomes" id="UP000325008"/>
    </source>
</evidence>
<evidence type="ECO:0000256" key="1">
    <source>
        <dbReference type="ARBA" id="ARBA00004123"/>
    </source>
</evidence>
<keyword evidence="7" id="KW-0539">Nucleus</keyword>
<dbReference type="Proteomes" id="UP000325008">
    <property type="component" value="Unassembled WGS sequence"/>
</dbReference>
<name>A0A5C3FF89_PSEA2</name>
<keyword evidence="6" id="KW-0498">Mitosis</keyword>
<feature type="region of interest" description="Disordered" evidence="10">
    <location>
        <begin position="1"/>
        <end position="122"/>
    </location>
</feature>
<gene>
    <name evidence="12" type="ORF">PSANT_00499</name>
</gene>
<keyword evidence="13" id="KW-1185">Reference proteome</keyword>
<dbReference type="InterPro" id="IPR018867">
    <property type="entry name" value="Cell_div_borealin"/>
</dbReference>
<evidence type="ECO:0000259" key="11">
    <source>
        <dbReference type="Pfam" id="PF10444"/>
    </source>
</evidence>
<keyword evidence="8" id="KW-0131">Cell cycle</keyword>
<evidence type="ECO:0000256" key="4">
    <source>
        <dbReference type="ARBA" id="ARBA00022454"/>
    </source>
</evidence>
<evidence type="ECO:0000256" key="7">
    <source>
        <dbReference type="ARBA" id="ARBA00023242"/>
    </source>
</evidence>
<keyword evidence="9" id="KW-0137">Centromere</keyword>
<sequence length="355" mass="38159">MPTKKATRSTRSTRSTKASSKAASSDAAFDENTYASDVPEAANLKTTKSAAASKKVLGERNANNTTEPSPVEELAQPPATKTTKSKRGKKKAVQDIDTAKQSTDSRCTTPVPSSPTKKRLPEDQVQACLQNYDLECQARMSRLRASLEMSLQSSMTRMRLAIERIPRAVRELSLATFIDEYGADIHAFMGRAPVQHLQDTQKEWDQMREERSPTKAKRTNKDDEATAKNQDRSSKAARTANATASSTASRATATKASAAKASSAAARQKATRSTKPSLRSTRASAAAPSSPPPSTSSKPAPSLATFQPELPKQALQTPKPRMARPGEVIQWTSINGSPICGIIGEDGVVRPVSFA</sequence>
<feature type="compositionally biased region" description="Low complexity" evidence="10">
    <location>
        <begin position="9"/>
        <end position="25"/>
    </location>
</feature>
<evidence type="ECO:0000313" key="12">
    <source>
        <dbReference type="EMBL" id="SPO42816.1"/>
    </source>
</evidence>
<feature type="compositionally biased region" description="Low complexity" evidence="10">
    <location>
        <begin position="236"/>
        <end position="288"/>
    </location>
</feature>
<feature type="compositionally biased region" description="Basic and acidic residues" evidence="10">
    <location>
        <begin position="199"/>
        <end position="234"/>
    </location>
</feature>
<feature type="compositionally biased region" description="Low complexity" evidence="10">
    <location>
        <begin position="45"/>
        <end position="55"/>
    </location>
</feature>
<feature type="domain" description="Borealin N-terminal" evidence="11">
    <location>
        <begin position="124"/>
        <end position="179"/>
    </location>
</feature>
<dbReference type="PANTHER" id="PTHR16040:SF7">
    <property type="entry name" value="AUSTRALIN, ISOFORM A-RELATED"/>
    <property type="match status" value="1"/>
</dbReference>
<keyword evidence="5" id="KW-0132">Cell division</keyword>
<protein>
    <recommendedName>
        <fullName evidence="11">Borealin N-terminal domain-containing protein</fullName>
    </recommendedName>
</protein>
<reference evidence="12" key="1">
    <citation type="submission" date="2018-03" db="EMBL/GenBank/DDBJ databases">
        <authorList>
            <person name="Guldener U."/>
        </authorList>
    </citation>
    <scope>NUCLEOTIDE SEQUENCE [LARGE SCALE GENOMIC DNA]</scope>
    <source>
        <strain evidence="12">ATCC34888</strain>
    </source>
</reference>
<dbReference type="GO" id="GO:0051233">
    <property type="term" value="C:spindle midzone"/>
    <property type="evidence" value="ECO:0007669"/>
    <property type="project" value="TreeGrafter"/>
</dbReference>
<comment type="similarity">
    <text evidence="3">Belongs to the borealin family.</text>
</comment>
<comment type="caution">
    <text evidence="12">The sequence shown here is derived from an EMBL/GenBank/DDBJ whole genome shotgun (WGS) entry which is preliminary data.</text>
</comment>
<evidence type="ECO:0000256" key="8">
    <source>
        <dbReference type="ARBA" id="ARBA00023306"/>
    </source>
</evidence>
<keyword evidence="4" id="KW-0158">Chromosome</keyword>
<feature type="region of interest" description="Disordered" evidence="10">
    <location>
        <begin position="198"/>
        <end position="324"/>
    </location>
</feature>
<dbReference type="GO" id="GO:0000070">
    <property type="term" value="P:mitotic sister chromatid segregation"/>
    <property type="evidence" value="ECO:0007669"/>
    <property type="project" value="TreeGrafter"/>
</dbReference>
<evidence type="ECO:0000256" key="9">
    <source>
        <dbReference type="ARBA" id="ARBA00023328"/>
    </source>
</evidence>
<dbReference type="EMBL" id="OOIQ01000001">
    <property type="protein sequence ID" value="SPO42816.1"/>
    <property type="molecule type" value="Genomic_DNA"/>
</dbReference>
<comment type="subcellular location">
    <subcellularLocation>
        <location evidence="2">Chromosome</location>
        <location evidence="2">Centromere</location>
    </subcellularLocation>
    <subcellularLocation>
        <location evidence="1">Nucleus</location>
    </subcellularLocation>
</comment>
<dbReference type="OrthoDB" id="2392550at2759"/>
<feature type="compositionally biased region" description="Polar residues" evidence="10">
    <location>
        <begin position="99"/>
        <end position="115"/>
    </location>
</feature>
<evidence type="ECO:0000256" key="3">
    <source>
        <dbReference type="ARBA" id="ARBA00009914"/>
    </source>
</evidence>
<dbReference type="RefSeq" id="XP_014659577.1">
    <property type="nucleotide sequence ID" value="XM_014804091.1"/>
</dbReference>
<dbReference type="AlphaFoldDB" id="A0A5C3FF89"/>
<accession>A0A5C3FF89</accession>
<organism evidence="12 13">
    <name type="scientific">Pseudozyma antarctica</name>
    <name type="common">Yeast</name>
    <name type="synonym">Candida antarctica</name>
    <dbReference type="NCBI Taxonomy" id="84753"/>
    <lineage>
        <taxon>Eukaryota</taxon>
        <taxon>Fungi</taxon>
        <taxon>Dikarya</taxon>
        <taxon>Basidiomycota</taxon>
        <taxon>Ustilaginomycotina</taxon>
        <taxon>Ustilaginomycetes</taxon>
        <taxon>Ustilaginales</taxon>
        <taxon>Ustilaginaceae</taxon>
        <taxon>Moesziomyces</taxon>
    </lineage>
</organism>
<evidence type="ECO:0000256" key="2">
    <source>
        <dbReference type="ARBA" id="ARBA00004584"/>
    </source>
</evidence>
<proteinExistence type="inferred from homology"/>
<evidence type="ECO:0000256" key="6">
    <source>
        <dbReference type="ARBA" id="ARBA00022776"/>
    </source>
</evidence>
<dbReference type="GO" id="GO:0032133">
    <property type="term" value="C:chromosome passenger complex"/>
    <property type="evidence" value="ECO:0007669"/>
    <property type="project" value="TreeGrafter"/>
</dbReference>
<feature type="compositionally biased region" description="Low complexity" evidence="10">
    <location>
        <begin position="295"/>
        <end position="304"/>
    </location>
</feature>
<dbReference type="GO" id="GO:0005634">
    <property type="term" value="C:nucleus"/>
    <property type="evidence" value="ECO:0007669"/>
    <property type="project" value="UniProtKB-SubCell"/>
</dbReference>
<evidence type="ECO:0000256" key="10">
    <source>
        <dbReference type="SAM" id="MobiDB-lite"/>
    </source>
</evidence>
<evidence type="ECO:0000256" key="5">
    <source>
        <dbReference type="ARBA" id="ARBA00022618"/>
    </source>
</evidence>
<dbReference type="InterPro" id="IPR018851">
    <property type="entry name" value="Borealin_N"/>
</dbReference>
<dbReference type="Gene3D" id="6.10.250.1900">
    <property type="match status" value="1"/>
</dbReference>
<dbReference type="Pfam" id="PF10444">
    <property type="entry name" value="Nbl1_Borealin_N"/>
    <property type="match status" value="1"/>
</dbReference>
<dbReference type="GO" id="GO:0000775">
    <property type="term" value="C:chromosome, centromeric region"/>
    <property type="evidence" value="ECO:0007669"/>
    <property type="project" value="UniProtKB-SubCell"/>
</dbReference>
<dbReference type="PANTHER" id="PTHR16040">
    <property type="entry name" value="AUSTRALIN, ISOFORM A-RELATED"/>
    <property type="match status" value="1"/>
</dbReference>
<dbReference type="GO" id="GO:0051301">
    <property type="term" value="P:cell division"/>
    <property type="evidence" value="ECO:0007669"/>
    <property type="project" value="UniProtKB-KW"/>
</dbReference>